<dbReference type="InterPro" id="IPR005197">
    <property type="entry name" value="Glyco_hydro_71"/>
</dbReference>
<dbReference type="RefSeq" id="WP_202198709.1">
    <property type="nucleotide sequence ID" value="NZ_BAAATO010000045.1"/>
</dbReference>
<comment type="caution">
    <text evidence="3">The sequence shown here is derived from an EMBL/GenBank/DDBJ whole genome shotgun (WGS) entry which is preliminary data.</text>
</comment>
<evidence type="ECO:0000313" key="3">
    <source>
        <dbReference type="EMBL" id="GHI76540.1"/>
    </source>
</evidence>
<keyword evidence="2" id="KW-0812">Transmembrane</keyword>
<feature type="compositionally biased region" description="Low complexity" evidence="1">
    <location>
        <begin position="86"/>
        <end position="101"/>
    </location>
</feature>
<evidence type="ECO:0000313" key="4">
    <source>
        <dbReference type="Proteomes" id="UP000608522"/>
    </source>
</evidence>
<evidence type="ECO:0000256" key="1">
    <source>
        <dbReference type="SAM" id="MobiDB-lite"/>
    </source>
</evidence>
<protein>
    <recommendedName>
        <fullName evidence="5">Glycosyl hydrolase family 71</fullName>
    </recommendedName>
</protein>
<feature type="region of interest" description="Disordered" evidence="1">
    <location>
        <begin position="1"/>
        <end position="36"/>
    </location>
</feature>
<proteinExistence type="predicted"/>
<keyword evidence="4" id="KW-1185">Reference proteome</keyword>
<feature type="compositionally biased region" description="Basic residues" evidence="1">
    <location>
        <begin position="11"/>
        <end position="36"/>
    </location>
</feature>
<dbReference type="EMBL" id="BNED01000005">
    <property type="protein sequence ID" value="GHI76540.1"/>
    <property type="molecule type" value="Genomic_DNA"/>
</dbReference>
<dbReference type="CDD" id="cd11577">
    <property type="entry name" value="GH71"/>
    <property type="match status" value="1"/>
</dbReference>
<dbReference type="Pfam" id="PF03659">
    <property type="entry name" value="Glyco_hydro_71"/>
    <property type="match status" value="1"/>
</dbReference>
<feature type="compositionally biased region" description="Low complexity" evidence="1">
    <location>
        <begin position="109"/>
        <end position="118"/>
    </location>
</feature>
<gene>
    <name evidence="3" type="ORF">Sspor_21010</name>
</gene>
<keyword evidence="2" id="KW-1133">Transmembrane helix</keyword>
<accession>A0ABQ3T846</accession>
<evidence type="ECO:0000256" key="2">
    <source>
        <dbReference type="SAM" id="Phobius"/>
    </source>
</evidence>
<dbReference type="Proteomes" id="UP000608522">
    <property type="component" value="Unassembled WGS sequence"/>
</dbReference>
<keyword evidence="2" id="KW-0472">Membrane</keyword>
<evidence type="ECO:0008006" key="5">
    <source>
        <dbReference type="Google" id="ProtNLM"/>
    </source>
</evidence>
<reference evidence="4" key="1">
    <citation type="submission" date="2023-07" db="EMBL/GenBank/DDBJ databases">
        <title>Whole genome shotgun sequence of Streptomyces spororaveus NBRC 15456.</title>
        <authorList>
            <person name="Komaki H."/>
            <person name="Tamura T."/>
        </authorList>
    </citation>
    <scope>NUCLEOTIDE SEQUENCE [LARGE SCALE GENOMIC DNA]</scope>
    <source>
        <strain evidence="4">NBRC 15456</strain>
    </source>
</reference>
<dbReference type="Gene3D" id="3.20.20.80">
    <property type="entry name" value="Glycosidases"/>
    <property type="match status" value="1"/>
</dbReference>
<feature type="compositionally biased region" description="Basic and acidic residues" evidence="1">
    <location>
        <begin position="1"/>
        <end position="10"/>
    </location>
</feature>
<organism evidence="3 4">
    <name type="scientific">Streptomyces spororaveus</name>
    <dbReference type="NCBI Taxonomy" id="284039"/>
    <lineage>
        <taxon>Bacteria</taxon>
        <taxon>Bacillati</taxon>
        <taxon>Actinomycetota</taxon>
        <taxon>Actinomycetes</taxon>
        <taxon>Kitasatosporales</taxon>
        <taxon>Streptomycetaceae</taxon>
        <taxon>Streptomyces</taxon>
    </lineage>
</organism>
<feature type="region of interest" description="Disordered" evidence="1">
    <location>
        <begin position="70"/>
        <end position="138"/>
    </location>
</feature>
<feature type="transmembrane region" description="Helical" evidence="2">
    <location>
        <begin position="43"/>
        <end position="64"/>
    </location>
</feature>
<name>A0ABQ3T846_9ACTN</name>
<sequence>MTADRRTDRRAQHRAGRSTPRKGRAGGPVSHRRRPAFRGRRPLLAALLSGFFLVGVCAATGIAWDPRDAASVQGASAPGGEPPAAPATAGATAAPGEATPSPAEPPAPTKGAAAKGNPTGTLDSGAERPTGALPFDMPQPAALRSGAAGKKLVFAHYFTPYPLSLDNAAADRDYYTRNYLNPDGESGKHGRYGGLLRDRPLPVTPKSGDWEYANLQQEVRTARAAGIDGFTLDLLSLSGKNWDRCNLLMAAARSVDPAFKIMLMPDMTSLNTDDPAVLAEAIATLADASAAHRLPDGRLVVSPFKAEEKSVAWWTEVIALLKSKHGIRTAFVPLFLDFGAHSGEFAPISHGFSEWGSRSYVGQESSTRDVRRAHDMGKIWMQPVSVQDARPNQGIYDEAGNTATLRSTWTHAIEDGADWVQLTTWNDYSEGSQFAPSLHNGHAYLDLTSYYLTKFKTGSWPEIVRDTLYLSARTQFADADPTGDQSLVMSLRKGSAPPRDKVEVLSFLTGAGAVRTTVGTAEGSYEAPAGIHSQLLPLKAGTSSAQIVRDGKAGVKVDLPYRVDHKVEVQDLQYYAATSGRDA</sequence>